<dbReference type="Proteomes" id="UP001432322">
    <property type="component" value="Unassembled WGS sequence"/>
</dbReference>
<evidence type="ECO:0000313" key="3">
    <source>
        <dbReference type="Proteomes" id="UP001432322"/>
    </source>
</evidence>
<feature type="non-terminal residue" evidence="2">
    <location>
        <position position="1"/>
    </location>
</feature>
<gene>
    <name evidence="2" type="ORF">PFISCL1PPCAC_8463</name>
</gene>
<organism evidence="2 3">
    <name type="scientific">Pristionchus fissidentatus</name>
    <dbReference type="NCBI Taxonomy" id="1538716"/>
    <lineage>
        <taxon>Eukaryota</taxon>
        <taxon>Metazoa</taxon>
        <taxon>Ecdysozoa</taxon>
        <taxon>Nematoda</taxon>
        <taxon>Chromadorea</taxon>
        <taxon>Rhabditida</taxon>
        <taxon>Rhabditina</taxon>
        <taxon>Diplogasteromorpha</taxon>
        <taxon>Diplogasteroidea</taxon>
        <taxon>Neodiplogasteridae</taxon>
        <taxon>Pristionchus</taxon>
    </lineage>
</organism>
<evidence type="ECO:0000313" key="2">
    <source>
        <dbReference type="EMBL" id="GMT17166.1"/>
    </source>
</evidence>
<name>A0AAV5VEP0_9BILA</name>
<comment type="caution">
    <text evidence="2">The sequence shown here is derived from an EMBL/GenBank/DDBJ whole genome shotgun (WGS) entry which is preliminary data.</text>
</comment>
<proteinExistence type="predicted"/>
<feature type="compositionally biased region" description="Basic and acidic residues" evidence="1">
    <location>
        <begin position="68"/>
        <end position="78"/>
    </location>
</feature>
<protein>
    <submittedName>
        <fullName evidence="2">Uncharacterized protein</fullName>
    </submittedName>
</protein>
<feature type="region of interest" description="Disordered" evidence="1">
    <location>
        <begin position="1"/>
        <end position="78"/>
    </location>
</feature>
<dbReference type="AlphaFoldDB" id="A0AAV5VEP0"/>
<accession>A0AAV5VEP0</accession>
<reference evidence="2" key="1">
    <citation type="submission" date="2023-10" db="EMBL/GenBank/DDBJ databases">
        <title>Genome assembly of Pristionchus species.</title>
        <authorList>
            <person name="Yoshida K."/>
            <person name="Sommer R.J."/>
        </authorList>
    </citation>
    <scope>NUCLEOTIDE SEQUENCE</scope>
    <source>
        <strain evidence="2">RS5133</strain>
    </source>
</reference>
<sequence>TPVARRLSLWKEIGPQRRQLAQTPRGETGRSSGNCSSREDRSGTGSTSTRREGQGGGRTYTPERRRRNQDPKASTRAE</sequence>
<dbReference type="EMBL" id="BTSY01000003">
    <property type="protein sequence ID" value="GMT17166.1"/>
    <property type="molecule type" value="Genomic_DNA"/>
</dbReference>
<keyword evidence="3" id="KW-1185">Reference proteome</keyword>
<evidence type="ECO:0000256" key="1">
    <source>
        <dbReference type="SAM" id="MobiDB-lite"/>
    </source>
</evidence>